<keyword evidence="5 9" id="KW-0798">TonB box</keyword>
<dbReference type="InterPro" id="IPR036942">
    <property type="entry name" value="Beta-barrel_TonB_sf"/>
</dbReference>
<keyword evidence="10" id="KW-0732">Signal</keyword>
<evidence type="ECO:0000259" key="12">
    <source>
        <dbReference type="Pfam" id="PF07715"/>
    </source>
</evidence>
<reference evidence="13 14" key="1">
    <citation type="submission" date="2020-02" db="EMBL/GenBank/DDBJ databases">
        <title>Rhodobacter translucens sp. nov., a novel bacterium isolated from activated sludge.</title>
        <authorList>
            <person name="Liu J."/>
        </authorList>
    </citation>
    <scope>NUCLEOTIDE SEQUENCE [LARGE SCALE GENOMIC DNA]</scope>
    <source>
        <strain evidence="13 14">HX-7-19</strain>
    </source>
</reference>
<dbReference type="Gene3D" id="2.170.130.10">
    <property type="entry name" value="TonB-dependent receptor, plug domain"/>
    <property type="match status" value="1"/>
</dbReference>
<accession>A0A6M1TUJ1</accession>
<dbReference type="Gene3D" id="2.40.170.20">
    <property type="entry name" value="TonB-dependent receptor, beta-barrel domain"/>
    <property type="match status" value="1"/>
</dbReference>
<keyword evidence="7 8" id="KW-0998">Cell outer membrane</keyword>
<evidence type="ECO:0000256" key="5">
    <source>
        <dbReference type="ARBA" id="ARBA00023077"/>
    </source>
</evidence>
<evidence type="ECO:0000256" key="1">
    <source>
        <dbReference type="ARBA" id="ARBA00004571"/>
    </source>
</evidence>
<keyword evidence="2 8" id="KW-0813">Transport</keyword>
<keyword evidence="14" id="KW-1185">Reference proteome</keyword>
<evidence type="ECO:0000313" key="13">
    <source>
        <dbReference type="EMBL" id="NGQ89622.1"/>
    </source>
</evidence>
<dbReference type="GO" id="GO:0015344">
    <property type="term" value="F:siderophore uptake transmembrane transporter activity"/>
    <property type="evidence" value="ECO:0007669"/>
    <property type="project" value="TreeGrafter"/>
</dbReference>
<dbReference type="Pfam" id="PF07715">
    <property type="entry name" value="Plug"/>
    <property type="match status" value="1"/>
</dbReference>
<dbReference type="PANTHER" id="PTHR30069">
    <property type="entry name" value="TONB-DEPENDENT OUTER MEMBRANE RECEPTOR"/>
    <property type="match status" value="1"/>
</dbReference>
<evidence type="ECO:0000256" key="8">
    <source>
        <dbReference type="PROSITE-ProRule" id="PRU01360"/>
    </source>
</evidence>
<dbReference type="InterPro" id="IPR000531">
    <property type="entry name" value="Beta-barrel_TonB"/>
</dbReference>
<dbReference type="InterPro" id="IPR039426">
    <property type="entry name" value="TonB-dep_rcpt-like"/>
</dbReference>
<evidence type="ECO:0000256" key="10">
    <source>
        <dbReference type="SAM" id="SignalP"/>
    </source>
</evidence>
<feature type="signal peptide" evidence="10">
    <location>
        <begin position="1"/>
        <end position="24"/>
    </location>
</feature>
<keyword evidence="4 8" id="KW-0812">Transmembrane</keyword>
<feature type="domain" description="TonB-dependent receptor-like beta-barrel" evidence="11">
    <location>
        <begin position="216"/>
        <end position="647"/>
    </location>
</feature>
<sequence>MKTRTLRLGACAALLASVAQILPAQDVTALDPIVIQAQRQAQLLRNRASRSTLIPQQSLAAPMADGGALISTLPGVDFNRMGGHGVDLVIRGQQANQLTVIDSGSLTYGACPNRMDPPSSTLSILRADRIIVDRGYASVTNGAGGTGGTVRLERDTPEFAEARRWTGTLAAGANSNGNGYETAGTFAYDLGGGFFLEASAEVKGADNYTDGAGREERSAYDQRSTGLTFGYDDGRLDLAFDIERDLAEDVLFAGAGMDSPFSETDVYRLRGGIDLNMGALTRIEGSLYASTVDHVMDNFTLRPNAGMRMRVPSTSDTTGGRIEAQLAFGATTAKIGLDHQANDKRAIAYGGGAPLIPQILASDPAVARFVMWPDVTIAQTGLFAETETALSQSTTLKLGLRYDHVRASAGLAGGLAGAPAPTPNSLYTLRYGTTFDTARHEDNFGALARIEQRITPDLMVFAGLSTSARTADATERAMARSEWVGNPDIAPEQHNQFDLGVEATGNSWALNATAWVDKVDDYILRDQFSVAGVSTYRNVSALLAGVELSGSWARDGWVVNGDLAWTWGDNRSDNRPLAQIPPLQGSLSLARDQGLWQAGGRVNFASSQNRIDPSRDPGATAGYATLDLFGSYDLSEKAVLIAGVDNVFDKQYARHLSRSNTFDTSVTRVAEPGRSFYLKVEARF</sequence>
<comment type="subcellular location">
    <subcellularLocation>
        <location evidence="1 8">Cell outer membrane</location>
        <topology evidence="1 8">Multi-pass membrane protein</topology>
    </subcellularLocation>
</comment>
<evidence type="ECO:0000256" key="6">
    <source>
        <dbReference type="ARBA" id="ARBA00023136"/>
    </source>
</evidence>
<comment type="caution">
    <text evidence="13">The sequence shown here is derived from an EMBL/GenBank/DDBJ whole genome shotgun (WGS) entry which is preliminary data.</text>
</comment>
<evidence type="ECO:0000256" key="4">
    <source>
        <dbReference type="ARBA" id="ARBA00022692"/>
    </source>
</evidence>
<evidence type="ECO:0000256" key="7">
    <source>
        <dbReference type="ARBA" id="ARBA00023237"/>
    </source>
</evidence>
<comment type="similarity">
    <text evidence="8 9">Belongs to the TonB-dependent receptor family.</text>
</comment>
<keyword evidence="3 8" id="KW-1134">Transmembrane beta strand</keyword>
<dbReference type="PANTHER" id="PTHR30069:SF49">
    <property type="entry name" value="OUTER MEMBRANE PROTEIN C"/>
    <property type="match status" value="1"/>
</dbReference>
<evidence type="ECO:0000256" key="9">
    <source>
        <dbReference type="RuleBase" id="RU003357"/>
    </source>
</evidence>
<dbReference type="InterPro" id="IPR037066">
    <property type="entry name" value="Plug_dom_sf"/>
</dbReference>
<dbReference type="InterPro" id="IPR012910">
    <property type="entry name" value="Plug_dom"/>
</dbReference>
<dbReference type="PROSITE" id="PS52016">
    <property type="entry name" value="TONB_DEPENDENT_REC_3"/>
    <property type="match status" value="1"/>
</dbReference>
<feature type="chain" id="PRO_5027113289" evidence="10">
    <location>
        <begin position="25"/>
        <end position="684"/>
    </location>
</feature>
<dbReference type="Proteomes" id="UP000474758">
    <property type="component" value="Unassembled WGS sequence"/>
</dbReference>
<feature type="domain" description="TonB-dependent receptor plug" evidence="12">
    <location>
        <begin position="50"/>
        <end position="149"/>
    </location>
</feature>
<dbReference type="SUPFAM" id="SSF56935">
    <property type="entry name" value="Porins"/>
    <property type="match status" value="1"/>
</dbReference>
<gene>
    <name evidence="13" type="ORF">G5V65_01845</name>
</gene>
<evidence type="ECO:0000256" key="2">
    <source>
        <dbReference type="ARBA" id="ARBA00022448"/>
    </source>
</evidence>
<organism evidence="13 14">
    <name type="scientific">Paragemmobacter kunshanensis</name>
    <dbReference type="NCBI Taxonomy" id="2583234"/>
    <lineage>
        <taxon>Bacteria</taxon>
        <taxon>Pseudomonadati</taxon>
        <taxon>Pseudomonadota</taxon>
        <taxon>Alphaproteobacteria</taxon>
        <taxon>Rhodobacterales</taxon>
        <taxon>Paracoccaceae</taxon>
        <taxon>Paragemmobacter</taxon>
    </lineage>
</organism>
<keyword evidence="13" id="KW-0675">Receptor</keyword>
<keyword evidence="6 8" id="KW-0472">Membrane</keyword>
<dbReference type="RefSeq" id="WP_165046708.1">
    <property type="nucleotide sequence ID" value="NZ_JAALFE010000001.1"/>
</dbReference>
<dbReference type="AlphaFoldDB" id="A0A6M1TUJ1"/>
<dbReference type="Pfam" id="PF00593">
    <property type="entry name" value="TonB_dep_Rec_b-barrel"/>
    <property type="match status" value="1"/>
</dbReference>
<evidence type="ECO:0000259" key="11">
    <source>
        <dbReference type="Pfam" id="PF00593"/>
    </source>
</evidence>
<evidence type="ECO:0000313" key="14">
    <source>
        <dbReference type="Proteomes" id="UP000474758"/>
    </source>
</evidence>
<name>A0A6M1TUJ1_9RHOB</name>
<evidence type="ECO:0000256" key="3">
    <source>
        <dbReference type="ARBA" id="ARBA00022452"/>
    </source>
</evidence>
<proteinExistence type="inferred from homology"/>
<protein>
    <submittedName>
        <fullName evidence="13">TonB-dependent receptor</fullName>
    </submittedName>
</protein>
<dbReference type="GO" id="GO:0009279">
    <property type="term" value="C:cell outer membrane"/>
    <property type="evidence" value="ECO:0007669"/>
    <property type="project" value="UniProtKB-SubCell"/>
</dbReference>
<dbReference type="EMBL" id="JAALFE010000001">
    <property type="protein sequence ID" value="NGQ89622.1"/>
    <property type="molecule type" value="Genomic_DNA"/>
</dbReference>
<dbReference type="GO" id="GO:0044718">
    <property type="term" value="P:siderophore transmembrane transport"/>
    <property type="evidence" value="ECO:0007669"/>
    <property type="project" value="TreeGrafter"/>
</dbReference>